<dbReference type="Gene3D" id="4.10.60.10">
    <property type="entry name" value="Zinc finger, CCHC-type"/>
    <property type="match status" value="1"/>
</dbReference>
<feature type="domain" description="CCHC-type" evidence="3">
    <location>
        <begin position="817"/>
        <end position="832"/>
    </location>
</feature>
<evidence type="ECO:0000313" key="5">
    <source>
        <dbReference type="Proteomes" id="UP001479290"/>
    </source>
</evidence>
<dbReference type="InterPro" id="IPR036875">
    <property type="entry name" value="Znf_CCHC_sf"/>
</dbReference>
<organism evidence="4 5">
    <name type="scientific">Culter alburnus</name>
    <name type="common">Topmouth culter</name>
    <dbReference type="NCBI Taxonomy" id="194366"/>
    <lineage>
        <taxon>Eukaryota</taxon>
        <taxon>Metazoa</taxon>
        <taxon>Chordata</taxon>
        <taxon>Craniata</taxon>
        <taxon>Vertebrata</taxon>
        <taxon>Euteleostomi</taxon>
        <taxon>Actinopterygii</taxon>
        <taxon>Neopterygii</taxon>
        <taxon>Teleostei</taxon>
        <taxon>Ostariophysi</taxon>
        <taxon>Cypriniformes</taxon>
        <taxon>Xenocyprididae</taxon>
        <taxon>Xenocypridinae</taxon>
        <taxon>Culter</taxon>
    </lineage>
</organism>
<keyword evidence="1" id="KW-0479">Metal-binding</keyword>
<dbReference type="GO" id="GO:0003676">
    <property type="term" value="F:nucleic acid binding"/>
    <property type="evidence" value="ECO:0007669"/>
    <property type="project" value="InterPro"/>
</dbReference>
<comment type="caution">
    <text evidence="4">The sequence shown here is derived from an EMBL/GenBank/DDBJ whole genome shotgun (WGS) entry which is preliminary data.</text>
</comment>
<proteinExistence type="predicted"/>
<dbReference type="PANTHER" id="PTHR46939">
    <property type="entry name" value="ZINC FINGER CCHC DOMAIN-CONTAINING PROTEIN 2"/>
    <property type="match status" value="1"/>
</dbReference>
<dbReference type="PANTHER" id="PTHR46939:SF1">
    <property type="entry name" value="ZINC FINGER CCHC DOMAIN-CONTAINING PROTEIN 2"/>
    <property type="match status" value="1"/>
</dbReference>
<protein>
    <recommendedName>
        <fullName evidence="3">CCHC-type domain-containing protein</fullName>
    </recommendedName>
</protein>
<keyword evidence="1" id="KW-0862">Zinc</keyword>
<dbReference type="PROSITE" id="PS50158">
    <property type="entry name" value="ZF_CCHC"/>
    <property type="match status" value="1"/>
</dbReference>
<accession>A0AAW2B769</accession>
<dbReference type="AlphaFoldDB" id="A0AAW2B769"/>
<name>A0AAW2B769_CULAL</name>
<evidence type="ECO:0000256" key="1">
    <source>
        <dbReference type="PROSITE-ProRule" id="PRU00047"/>
    </source>
</evidence>
<dbReference type="SMART" id="SM00343">
    <property type="entry name" value="ZnF_C2HC"/>
    <property type="match status" value="1"/>
</dbReference>
<feature type="region of interest" description="Disordered" evidence="2">
    <location>
        <begin position="571"/>
        <end position="592"/>
    </location>
</feature>
<dbReference type="InterPro" id="IPR042793">
    <property type="entry name" value="ZCCHC2"/>
</dbReference>
<dbReference type="Proteomes" id="UP001479290">
    <property type="component" value="Unassembled WGS sequence"/>
</dbReference>
<keyword evidence="5" id="KW-1185">Reference proteome</keyword>
<evidence type="ECO:0000256" key="2">
    <source>
        <dbReference type="SAM" id="MobiDB-lite"/>
    </source>
</evidence>
<evidence type="ECO:0000259" key="3">
    <source>
        <dbReference type="PROSITE" id="PS50158"/>
    </source>
</evidence>
<feature type="compositionally biased region" description="Basic residues" evidence="2">
    <location>
        <begin position="421"/>
        <end position="436"/>
    </location>
</feature>
<dbReference type="InterPro" id="IPR057327">
    <property type="entry name" value="Vts1_dom"/>
</dbReference>
<evidence type="ECO:0000313" key="4">
    <source>
        <dbReference type="EMBL" id="KAK9980190.1"/>
    </source>
</evidence>
<dbReference type="InterPro" id="IPR058599">
    <property type="entry name" value="PHAT_Smg/ZCCHC2-like"/>
</dbReference>
<feature type="compositionally biased region" description="Pro residues" evidence="2">
    <location>
        <begin position="638"/>
        <end position="656"/>
    </location>
</feature>
<feature type="compositionally biased region" description="Polar residues" evidence="2">
    <location>
        <begin position="439"/>
        <end position="458"/>
    </location>
</feature>
<feature type="compositionally biased region" description="Low complexity" evidence="2">
    <location>
        <begin position="470"/>
        <end position="482"/>
    </location>
</feature>
<feature type="region of interest" description="Disordered" evidence="2">
    <location>
        <begin position="415"/>
        <end position="513"/>
    </location>
</feature>
<dbReference type="Pfam" id="PF26034">
    <property type="entry name" value="PHAT_SMAUG"/>
    <property type="match status" value="1"/>
</dbReference>
<dbReference type="Pfam" id="PF00098">
    <property type="entry name" value="zf-CCHC"/>
    <property type="match status" value="1"/>
</dbReference>
<sequence>MMKMKLRAAGGENHRCDLNSVNGTDRESGSGAAPLDKETVFEWFGLQLNPAGRVELLCGLLHMCQPLELRYLGACLEDLARRDFTVLRDFEIRANCPADLEGLVDVSDPVVLSKLLVYLSLLGSKSRECAAILFRTLSRMDAGMCGALPEPETVDQLLLLFTMGSLHPAFSFHQREELRAQLDRLQRWSQFSRPGFLCQHRENDVDWTLCSNSNPHLSSTSPREVVHIEKIILKEVSMGGDGRQYSFEVKWSDSSSTAVTKTHRELEDFLLKLPKEQSPDGFEKGIVRLLSRGDQCESRELERNLREKFLSLSQDVLQRCDVSRFFLSDASVLPCSHCTSAPVTRIHQPERGFSEDCSETSSLEEDVEAYSVRAAGLSNQRSECQRRGNCEQNGERVWKKESELEQSCTSDRRIFTAGQKNKGRSAGKRDRGRRVAGVKSSNGIQKPSATLMINQASCKDTGRDRYGDTSSESSNSVPSSPVHQKSLEDQDTESQSDNSAQEPAEKTPLAKGVGGKAVAMVNPLVAEPQNVQQPPPSVVELALTACLPYSLQYNTTQRDTGQGKITITIPLARDPGTSSASVQPQQQPPLGAFSVLSTSQCPLQPANNPVKTNAKASVTASAPSSSSSCPLSSSQVPGPCPTSVPTHTPGPGPLPAPAVTHSTAQSDSLSYINSSSLPVTPQACGTQQQQQGGCNTCGCRGTCGGNGTHQTPSYFLPPQPARQLFGPPPTFFHLPPSLCNSFPAQGHQNNGTPLPFYAHSGPPAAFLHAHSDHMMASQAGYSLPQMPPFRRFYQPVFPPVGLMSGGTNMKKTNNVSCYNCGMSGHYAQDCKQPSIDAGLTGGFRLKYVAPNSSEALDKTD</sequence>
<dbReference type="GO" id="GO:0008270">
    <property type="term" value="F:zinc ion binding"/>
    <property type="evidence" value="ECO:0007669"/>
    <property type="project" value="UniProtKB-KW"/>
</dbReference>
<dbReference type="Pfam" id="PF25479">
    <property type="entry name" value="Vts1"/>
    <property type="match status" value="1"/>
</dbReference>
<dbReference type="EMBL" id="JAWDJR010000002">
    <property type="protein sequence ID" value="KAK9980190.1"/>
    <property type="molecule type" value="Genomic_DNA"/>
</dbReference>
<dbReference type="InterPro" id="IPR001878">
    <property type="entry name" value="Znf_CCHC"/>
</dbReference>
<feature type="compositionally biased region" description="Low complexity" evidence="2">
    <location>
        <begin position="614"/>
        <end position="634"/>
    </location>
</feature>
<gene>
    <name evidence="4" type="ORF">ABG768_013573</name>
</gene>
<keyword evidence="1" id="KW-0863">Zinc-finger</keyword>
<reference evidence="4 5" key="1">
    <citation type="submission" date="2024-05" db="EMBL/GenBank/DDBJ databases">
        <title>A high-quality chromosomal-level genome assembly of Topmouth culter (Culter alburnus).</title>
        <authorList>
            <person name="Zhao H."/>
        </authorList>
    </citation>
    <scope>NUCLEOTIDE SEQUENCE [LARGE SCALE GENOMIC DNA]</scope>
    <source>
        <strain evidence="4">CATC2023</strain>
        <tissue evidence="4">Muscle</tissue>
    </source>
</reference>
<feature type="region of interest" description="Disordered" evidence="2">
    <location>
        <begin position="604"/>
        <end position="667"/>
    </location>
</feature>
<dbReference type="SUPFAM" id="SSF57756">
    <property type="entry name" value="Retrovirus zinc finger-like domains"/>
    <property type="match status" value="1"/>
</dbReference>